<reference evidence="4 5" key="1">
    <citation type="submission" date="2024-05" db="EMBL/GenBank/DDBJ databases">
        <authorList>
            <person name="Haq I."/>
            <person name="Ullah Z."/>
            <person name="Ahmad R."/>
            <person name="Li M."/>
            <person name="Tong Y."/>
        </authorList>
    </citation>
    <scope>NUCLEOTIDE SEQUENCE [LARGE SCALE GENOMIC DNA]</scope>
    <source>
        <strain evidence="4 5">16A2E</strain>
    </source>
</reference>
<dbReference type="InterPro" id="IPR004007">
    <property type="entry name" value="DhaL_dom"/>
</dbReference>
<comment type="caution">
    <text evidence="4">The sequence shown here is derived from an EMBL/GenBank/DDBJ whole genome shotgun (WGS) entry which is preliminary data.</text>
</comment>
<dbReference type="PANTHER" id="PTHR28629:SF4">
    <property type="entry name" value="TRIOKINASE_FMN CYCLASE"/>
    <property type="match status" value="1"/>
</dbReference>
<name>A0ABU9XJX5_9BACI</name>
<dbReference type="SMART" id="SM01120">
    <property type="entry name" value="Dak2"/>
    <property type="match status" value="1"/>
</dbReference>
<organism evidence="4 5">
    <name type="scientific">Ornithinibacillus xuwenensis</name>
    <dbReference type="NCBI Taxonomy" id="3144668"/>
    <lineage>
        <taxon>Bacteria</taxon>
        <taxon>Bacillati</taxon>
        <taxon>Bacillota</taxon>
        <taxon>Bacilli</taxon>
        <taxon>Bacillales</taxon>
        <taxon>Bacillaceae</taxon>
        <taxon>Ornithinibacillus</taxon>
    </lineage>
</organism>
<dbReference type="Pfam" id="PF02734">
    <property type="entry name" value="Dak2"/>
    <property type="match status" value="1"/>
</dbReference>
<feature type="domain" description="DhaL" evidence="3">
    <location>
        <begin position="6"/>
        <end position="201"/>
    </location>
</feature>
<dbReference type="EC" id="2.7.1.121" evidence="4"/>
<keyword evidence="1 4" id="KW-0808">Transferase</keyword>
<dbReference type="GO" id="GO:0047324">
    <property type="term" value="F:phosphoenolpyruvate-glycerone phosphotransferase activity"/>
    <property type="evidence" value="ECO:0007669"/>
    <property type="project" value="UniProtKB-EC"/>
</dbReference>
<evidence type="ECO:0000259" key="3">
    <source>
        <dbReference type="PROSITE" id="PS51480"/>
    </source>
</evidence>
<evidence type="ECO:0000313" key="4">
    <source>
        <dbReference type="EMBL" id="MEN2768590.1"/>
    </source>
</evidence>
<evidence type="ECO:0000313" key="5">
    <source>
        <dbReference type="Proteomes" id="UP001444625"/>
    </source>
</evidence>
<dbReference type="RefSeq" id="WP_345826080.1">
    <property type="nucleotide sequence ID" value="NZ_JBDIML010000006.1"/>
</dbReference>
<dbReference type="Proteomes" id="UP001444625">
    <property type="component" value="Unassembled WGS sequence"/>
</dbReference>
<dbReference type="NCBIfam" id="TIGR02365">
    <property type="entry name" value="dha_L_ycgS"/>
    <property type="match status" value="1"/>
</dbReference>
<dbReference type="InterPro" id="IPR012737">
    <property type="entry name" value="DhaK_L_YcgS"/>
</dbReference>
<dbReference type="SUPFAM" id="SSF101473">
    <property type="entry name" value="DhaL-like"/>
    <property type="match status" value="1"/>
</dbReference>
<gene>
    <name evidence="4" type="primary">dhaL</name>
    <name evidence="4" type="ORF">ABC228_15515</name>
</gene>
<keyword evidence="2 4" id="KW-0418">Kinase</keyword>
<proteinExistence type="predicted"/>
<protein>
    <submittedName>
        <fullName evidence="4">Dihydroxyacetone kinase subunit DhaL</fullName>
        <ecNumber evidence="4">2.7.1.121</ecNumber>
    </submittedName>
</protein>
<keyword evidence="5" id="KW-1185">Reference proteome</keyword>
<evidence type="ECO:0000256" key="1">
    <source>
        <dbReference type="ARBA" id="ARBA00022679"/>
    </source>
</evidence>
<dbReference type="PROSITE" id="PS51480">
    <property type="entry name" value="DHAL"/>
    <property type="match status" value="1"/>
</dbReference>
<dbReference type="Gene3D" id="1.25.40.340">
    <property type="match status" value="1"/>
</dbReference>
<evidence type="ECO:0000256" key="2">
    <source>
        <dbReference type="ARBA" id="ARBA00022777"/>
    </source>
</evidence>
<dbReference type="EMBL" id="JBDIML010000006">
    <property type="protein sequence ID" value="MEN2768590.1"/>
    <property type="molecule type" value="Genomic_DNA"/>
</dbReference>
<accession>A0ABU9XJX5</accession>
<dbReference type="InterPro" id="IPR050861">
    <property type="entry name" value="Dihydroxyacetone_Kinase"/>
</dbReference>
<dbReference type="PANTHER" id="PTHR28629">
    <property type="entry name" value="TRIOKINASE/FMN CYCLASE"/>
    <property type="match status" value="1"/>
</dbReference>
<sequence>MELEIHDLIKWFEITNERIQQHKDYLTGLDQPIGDGDHGINMARGYQEAVTKLSQAEYQEPSEVLRDASMALLSKVGGASGPLYGTAFLKMSLAVKGLETINAASLVNGLSAALLGIKQRGKAEAGEKTLVDVWGPVVDYISSEESNLRAEDLTSQARMAMERTKEMMATKGRASYFKEKSIGHIDPGSASSYYVFASLAEVWKEKT</sequence>
<dbReference type="InterPro" id="IPR036117">
    <property type="entry name" value="DhaL_dom_sf"/>
</dbReference>